<evidence type="ECO:0000313" key="3">
    <source>
        <dbReference type="Proteomes" id="UP001589716"/>
    </source>
</evidence>
<evidence type="ECO:0000256" key="1">
    <source>
        <dbReference type="SAM" id="MobiDB-lite"/>
    </source>
</evidence>
<name>A0ABV5QGJ8_9ACTN</name>
<protein>
    <submittedName>
        <fullName evidence="2">Uncharacterized protein</fullName>
    </submittedName>
</protein>
<keyword evidence="3" id="KW-1185">Reference proteome</keyword>
<dbReference type="Proteomes" id="UP001589716">
    <property type="component" value="Unassembled WGS sequence"/>
</dbReference>
<reference evidence="2 3" key="1">
    <citation type="submission" date="2024-09" db="EMBL/GenBank/DDBJ databases">
        <authorList>
            <person name="Sun Q."/>
            <person name="Mori K."/>
        </authorList>
    </citation>
    <scope>NUCLEOTIDE SEQUENCE [LARGE SCALE GENOMIC DNA]</scope>
    <source>
        <strain evidence="2 3">JCM 4414</strain>
    </source>
</reference>
<evidence type="ECO:0000313" key="2">
    <source>
        <dbReference type="EMBL" id="MFB9552592.1"/>
    </source>
</evidence>
<dbReference type="EMBL" id="JBHMCT010000001">
    <property type="protein sequence ID" value="MFB9552592.1"/>
    <property type="molecule type" value="Genomic_DNA"/>
</dbReference>
<gene>
    <name evidence="2" type="ORF">ACFFTP_00075</name>
</gene>
<proteinExistence type="predicted"/>
<sequence>MGFDWENILDASGNGLDDAYDRAVSAAVFNDDPVEDHRPLPIGEEYDNTDGLR</sequence>
<feature type="compositionally biased region" description="Acidic residues" evidence="1">
    <location>
        <begin position="44"/>
        <end position="53"/>
    </location>
</feature>
<accession>A0ABV5QGJ8</accession>
<feature type="region of interest" description="Disordered" evidence="1">
    <location>
        <begin position="32"/>
        <end position="53"/>
    </location>
</feature>
<dbReference type="RefSeq" id="WP_345487723.1">
    <property type="nucleotide sequence ID" value="NZ_BAAAWU010000001.1"/>
</dbReference>
<organism evidence="2 3">
    <name type="scientific">Streptomyces roseoviridis</name>
    <dbReference type="NCBI Taxonomy" id="67361"/>
    <lineage>
        <taxon>Bacteria</taxon>
        <taxon>Bacillati</taxon>
        <taxon>Actinomycetota</taxon>
        <taxon>Actinomycetes</taxon>
        <taxon>Kitasatosporales</taxon>
        <taxon>Streptomycetaceae</taxon>
        <taxon>Streptomyces</taxon>
    </lineage>
</organism>
<comment type="caution">
    <text evidence="2">The sequence shown here is derived from an EMBL/GenBank/DDBJ whole genome shotgun (WGS) entry which is preliminary data.</text>
</comment>